<accession>A0A918GBL7</accession>
<reference evidence="3" key="1">
    <citation type="journal article" date="2014" name="Int. J. Syst. Evol. Microbiol.">
        <title>Complete genome sequence of Corynebacterium casei LMG S-19264T (=DSM 44701T), isolated from a smear-ripened cheese.</title>
        <authorList>
            <consortium name="US DOE Joint Genome Institute (JGI-PGF)"/>
            <person name="Walter F."/>
            <person name="Albersmeier A."/>
            <person name="Kalinowski J."/>
            <person name="Ruckert C."/>
        </authorList>
    </citation>
    <scope>NUCLEOTIDE SEQUENCE</scope>
    <source>
        <strain evidence="3">JCM 4386</strain>
    </source>
</reference>
<dbReference type="AlphaFoldDB" id="A0A918GBL7"/>
<dbReference type="InterPro" id="IPR004360">
    <property type="entry name" value="Glyas_Fos-R_dOase_dom"/>
</dbReference>
<name>A0A918GBL7_9ACTN</name>
<feature type="compositionally biased region" description="Basic and acidic residues" evidence="1">
    <location>
        <begin position="233"/>
        <end position="251"/>
    </location>
</feature>
<evidence type="ECO:0000256" key="1">
    <source>
        <dbReference type="SAM" id="MobiDB-lite"/>
    </source>
</evidence>
<feature type="domain" description="VOC" evidence="2">
    <location>
        <begin position="132"/>
        <end position="268"/>
    </location>
</feature>
<dbReference type="InterPro" id="IPR029068">
    <property type="entry name" value="Glyas_Bleomycin-R_OHBP_Dase"/>
</dbReference>
<dbReference type="Pfam" id="PF00903">
    <property type="entry name" value="Glyoxalase"/>
    <property type="match status" value="1"/>
</dbReference>
<evidence type="ECO:0000259" key="2">
    <source>
        <dbReference type="PROSITE" id="PS51819"/>
    </source>
</evidence>
<gene>
    <name evidence="3" type="ORF">GCM10010269_78850</name>
</gene>
<dbReference type="PROSITE" id="PS51819">
    <property type="entry name" value="VOC"/>
    <property type="match status" value="1"/>
</dbReference>
<keyword evidence="4" id="KW-1185">Reference proteome</keyword>
<feature type="region of interest" description="Disordered" evidence="1">
    <location>
        <begin position="233"/>
        <end position="258"/>
    </location>
</feature>
<dbReference type="InterPro" id="IPR037523">
    <property type="entry name" value="VOC_core"/>
</dbReference>
<proteinExistence type="predicted"/>
<dbReference type="Gene3D" id="3.10.180.10">
    <property type="entry name" value="2,3-Dihydroxybiphenyl 1,2-Dioxygenase, domain 1"/>
    <property type="match status" value="1"/>
</dbReference>
<sequence>MTTLHVTLLGGLRETDAVPLPAAEAAHGTRSLRRFALELHVPHERHAALDAELRAAAAPDGTYLQGTDALWRVVEGWTVVAHAPRTGIHRYRVEIEEVEDAARADSGAEGAGASAEAGKLTAAESADAMQLKLAVLVLPVSDVDRAKSFYEAVGFRLDADHGIDASYRVVHMTPPGSACSILFGTGVTTAAPGSVRGLHLVVSDIERACRELDAKGVVTGGIFHDTSGVFHRSTDEKRVEGPDPQRRDYHSYAEFSDPDGNEWVLQEVPARG</sequence>
<organism evidence="3 4">
    <name type="scientific">Streptomyces humidus</name>
    <dbReference type="NCBI Taxonomy" id="52259"/>
    <lineage>
        <taxon>Bacteria</taxon>
        <taxon>Bacillati</taxon>
        <taxon>Actinomycetota</taxon>
        <taxon>Actinomycetes</taxon>
        <taxon>Kitasatosporales</taxon>
        <taxon>Streptomycetaceae</taxon>
        <taxon>Streptomyces</taxon>
    </lineage>
</organism>
<dbReference type="EMBL" id="BMTL01000055">
    <property type="protein sequence ID" value="GGS28382.1"/>
    <property type="molecule type" value="Genomic_DNA"/>
</dbReference>
<evidence type="ECO:0000313" key="3">
    <source>
        <dbReference type="EMBL" id="GGS28382.1"/>
    </source>
</evidence>
<reference evidence="3" key="2">
    <citation type="submission" date="2020-09" db="EMBL/GenBank/DDBJ databases">
        <authorList>
            <person name="Sun Q."/>
            <person name="Ohkuma M."/>
        </authorList>
    </citation>
    <scope>NUCLEOTIDE SEQUENCE</scope>
    <source>
        <strain evidence="3">JCM 4386</strain>
    </source>
</reference>
<evidence type="ECO:0000313" key="4">
    <source>
        <dbReference type="Proteomes" id="UP000606194"/>
    </source>
</evidence>
<comment type="caution">
    <text evidence="3">The sequence shown here is derived from an EMBL/GenBank/DDBJ whole genome shotgun (WGS) entry which is preliminary data.</text>
</comment>
<dbReference type="SUPFAM" id="SSF54593">
    <property type="entry name" value="Glyoxalase/Bleomycin resistance protein/Dihydroxybiphenyl dioxygenase"/>
    <property type="match status" value="1"/>
</dbReference>
<dbReference type="Proteomes" id="UP000606194">
    <property type="component" value="Unassembled WGS sequence"/>
</dbReference>
<protein>
    <recommendedName>
        <fullName evidence="2">VOC domain-containing protein</fullName>
    </recommendedName>
</protein>